<protein>
    <submittedName>
        <fullName evidence="2">Uncharacterized protein</fullName>
    </submittedName>
</protein>
<dbReference type="AlphaFoldDB" id="A0A383EWF4"/>
<keyword evidence="1" id="KW-0812">Transmembrane</keyword>
<name>A0A383EWF4_9ZZZZ</name>
<feature type="transmembrane region" description="Helical" evidence="1">
    <location>
        <begin position="33"/>
        <end position="54"/>
    </location>
</feature>
<keyword evidence="1" id="KW-1133">Transmembrane helix</keyword>
<dbReference type="EMBL" id="UINC01229493">
    <property type="protein sequence ID" value="SVE61226.1"/>
    <property type="molecule type" value="Genomic_DNA"/>
</dbReference>
<evidence type="ECO:0000313" key="2">
    <source>
        <dbReference type="EMBL" id="SVE61226.1"/>
    </source>
</evidence>
<accession>A0A383EWF4</accession>
<evidence type="ECO:0000256" key="1">
    <source>
        <dbReference type="SAM" id="Phobius"/>
    </source>
</evidence>
<sequence length="55" mass="6194">MESHEITQEELEQIDVNDWIKNHEVVKDRLTPAIIITAVVICSGLLTLSFAGFLI</sequence>
<organism evidence="2">
    <name type="scientific">marine metagenome</name>
    <dbReference type="NCBI Taxonomy" id="408172"/>
    <lineage>
        <taxon>unclassified sequences</taxon>
        <taxon>metagenomes</taxon>
        <taxon>ecological metagenomes</taxon>
    </lineage>
</organism>
<reference evidence="2" key="1">
    <citation type="submission" date="2018-05" db="EMBL/GenBank/DDBJ databases">
        <authorList>
            <person name="Lanie J.A."/>
            <person name="Ng W.-L."/>
            <person name="Kazmierczak K.M."/>
            <person name="Andrzejewski T.M."/>
            <person name="Davidsen T.M."/>
            <person name="Wayne K.J."/>
            <person name="Tettelin H."/>
            <person name="Glass J.I."/>
            <person name="Rusch D."/>
            <person name="Podicherti R."/>
            <person name="Tsui H.-C.T."/>
            <person name="Winkler M.E."/>
        </authorList>
    </citation>
    <scope>NUCLEOTIDE SEQUENCE</scope>
</reference>
<keyword evidence="1" id="KW-0472">Membrane</keyword>
<proteinExistence type="predicted"/>
<gene>
    <name evidence="2" type="ORF">METZ01_LOCUS514080</name>
</gene>